<gene>
    <name evidence="4" type="ORF">IPP5_00012</name>
</gene>
<dbReference type="InterPro" id="IPR010724">
    <property type="entry name" value="RepA_N"/>
</dbReference>
<dbReference type="InterPro" id="IPR034829">
    <property type="entry name" value="DnaD-like_sf"/>
</dbReference>
<dbReference type="SUPFAM" id="SSF158499">
    <property type="entry name" value="DnaD domain-like"/>
    <property type="match status" value="1"/>
</dbReference>
<dbReference type="Gene3D" id="1.10.10.630">
    <property type="entry name" value="DnaD domain-like"/>
    <property type="match status" value="1"/>
</dbReference>
<dbReference type="InterPro" id="IPR053162">
    <property type="entry name" value="DnaD"/>
</dbReference>
<name>A0A1S5S7L7_9CAUD</name>
<dbReference type="NCBIfam" id="TIGR01446">
    <property type="entry name" value="DnaD_dom"/>
    <property type="match status" value="1"/>
</dbReference>
<dbReference type="PANTHER" id="PTHR37293">
    <property type="entry name" value="PHAGE REPLICATION PROTEIN-RELATED"/>
    <property type="match status" value="1"/>
</dbReference>
<evidence type="ECO:0008006" key="6">
    <source>
        <dbReference type="Google" id="ProtNLM"/>
    </source>
</evidence>
<reference evidence="4 5" key="1">
    <citation type="journal article" date="2017" name="Sci. Rep.">
        <title>Pneumococcal prophages are diverse, but not without structure or history.</title>
        <authorList>
            <person name="Brueggemann A.B."/>
            <person name="Harrold C.L."/>
            <person name="Rezaei Javan R."/>
            <person name="van Tonder A.J."/>
            <person name="McDonnell A.J."/>
            <person name="Edwards B.A."/>
        </authorList>
    </citation>
    <scope>NUCLEOTIDE SEQUENCE [LARGE SCALE GENOMIC DNA]</scope>
</reference>
<evidence type="ECO:0000256" key="1">
    <source>
        <dbReference type="SAM" id="MobiDB-lite"/>
    </source>
</evidence>
<keyword evidence="5" id="KW-1185">Reference proteome</keyword>
<dbReference type="Proteomes" id="UP000221402">
    <property type="component" value="Segment"/>
</dbReference>
<dbReference type="InterPro" id="IPR006343">
    <property type="entry name" value="DnaB/C_C"/>
</dbReference>
<accession>A0A1S5S7L7</accession>
<evidence type="ECO:0000313" key="5">
    <source>
        <dbReference type="Proteomes" id="UP000221402"/>
    </source>
</evidence>
<dbReference type="Pfam" id="PF06970">
    <property type="entry name" value="RepA_N"/>
    <property type="match status" value="1"/>
</dbReference>
<dbReference type="PANTHER" id="PTHR37293:SF6">
    <property type="entry name" value="DNA REPLICATION PROTEIN DNAD"/>
    <property type="match status" value="1"/>
</dbReference>
<dbReference type="Pfam" id="PF07261">
    <property type="entry name" value="DnaB_2"/>
    <property type="match status" value="1"/>
</dbReference>
<dbReference type="EMBL" id="KY065449">
    <property type="protein sequence ID" value="APD21531.1"/>
    <property type="molecule type" value="Genomic_DNA"/>
</dbReference>
<evidence type="ECO:0000259" key="3">
    <source>
        <dbReference type="Pfam" id="PF07261"/>
    </source>
</evidence>
<feature type="domain" description="DnaB/C C-terminal" evidence="3">
    <location>
        <begin position="194"/>
        <end position="261"/>
    </location>
</feature>
<feature type="domain" description="Replication initiator A N-terminal" evidence="2">
    <location>
        <begin position="16"/>
        <end position="92"/>
    </location>
</feature>
<protein>
    <recommendedName>
        <fullName evidence="6">Replication initiation protein</fullName>
    </recommendedName>
</protein>
<sequence length="288" mass="33503">MNDQYFTEIDMDNHERYFKIPYRLIEDDYFSGLDPLAVMIYGILIDRVSLSQKNKQHFTDKYGHLYVIATNAEICNWIKKSEPVVIKLKRELIEHGLLKERRQGVRLANLLYPQKLRTKETLVQELKNVKGITKETLVQELKNVKSNQPNNIQPNNIQPDITNLTEPEGAGDNYIDSIKDAPAENDLGIVHDWIFSEFGRYPTPFEIEDLKYFLQDHSKEVIKLAIKECVGNGKPYFKYLESILRDWKQKGLVTAELVENRQRPKRSSGKPSSELRLSDDGYNPRLGF</sequence>
<organism evidence="4 5">
    <name type="scientific">Streptococcus phage IPP5</name>
    <dbReference type="NCBI Taxonomy" id="1916187"/>
    <lineage>
        <taxon>Viruses</taxon>
        <taxon>Duplodnaviria</taxon>
        <taxon>Heunggongvirae</taxon>
        <taxon>Uroviricota</taxon>
        <taxon>Caudoviricetes</taxon>
        <taxon>Mcshanvirinae</taxon>
        <taxon>Adrianbuildvirus</taxon>
        <taxon>Adrianbuildvirus IPP5</taxon>
    </lineage>
</organism>
<proteinExistence type="predicted"/>
<evidence type="ECO:0000313" key="4">
    <source>
        <dbReference type="EMBL" id="APD21531.1"/>
    </source>
</evidence>
<feature type="region of interest" description="Disordered" evidence="1">
    <location>
        <begin position="258"/>
        <end position="288"/>
    </location>
</feature>
<evidence type="ECO:0000259" key="2">
    <source>
        <dbReference type="Pfam" id="PF06970"/>
    </source>
</evidence>